<accession>A0A6C0HHU7</accession>
<organism evidence="2">
    <name type="scientific">viral metagenome</name>
    <dbReference type="NCBI Taxonomy" id="1070528"/>
    <lineage>
        <taxon>unclassified sequences</taxon>
        <taxon>metagenomes</taxon>
        <taxon>organismal metagenomes</taxon>
    </lineage>
</organism>
<feature type="region of interest" description="Disordered" evidence="1">
    <location>
        <begin position="91"/>
        <end position="118"/>
    </location>
</feature>
<evidence type="ECO:0000256" key="1">
    <source>
        <dbReference type="SAM" id="MobiDB-lite"/>
    </source>
</evidence>
<reference evidence="2" key="1">
    <citation type="journal article" date="2020" name="Nature">
        <title>Giant virus diversity and host interactions through global metagenomics.</title>
        <authorList>
            <person name="Schulz F."/>
            <person name="Roux S."/>
            <person name="Paez-Espino D."/>
            <person name="Jungbluth S."/>
            <person name="Walsh D.A."/>
            <person name="Denef V.J."/>
            <person name="McMahon K.D."/>
            <person name="Konstantinidis K.T."/>
            <person name="Eloe-Fadrosh E.A."/>
            <person name="Kyrpides N.C."/>
            <person name="Woyke T."/>
        </authorList>
    </citation>
    <scope>NUCLEOTIDE SEQUENCE</scope>
    <source>
        <strain evidence="2">GVMAG-M-3300023184-120</strain>
    </source>
</reference>
<proteinExistence type="predicted"/>
<protein>
    <submittedName>
        <fullName evidence="2">Uncharacterized protein</fullName>
    </submittedName>
</protein>
<dbReference type="EMBL" id="MN739966">
    <property type="protein sequence ID" value="QHT80208.1"/>
    <property type="molecule type" value="Genomic_DNA"/>
</dbReference>
<evidence type="ECO:0000313" key="2">
    <source>
        <dbReference type="EMBL" id="QHT80208.1"/>
    </source>
</evidence>
<feature type="compositionally biased region" description="Basic residues" evidence="1">
    <location>
        <begin position="99"/>
        <end position="118"/>
    </location>
</feature>
<name>A0A6C0HHU7_9ZZZZ</name>
<sequence>MMLPVVTENSAGIPLHSYISSLPQTGGGGGVVDAPYLKMISENLVVPVGLAVITHPLSQTPEDYDDLTEKELKEIPDALFEQCLGLVSSERKYPDKQTSKKRGRKLAGKKRASKRSWF</sequence>
<dbReference type="AlphaFoldDB" id="A0A6C0HHU7"/>